<organism evidence="1 2">
    <name type="scientific">Boeremia exigua</name>
    <dbReference type="NCBI Taxonomy" id="749465"/>
    <lineage>
        <taxon>Eukaryota</taxon>
        <taxon>Fungi</taxon>
        <taxon>Dikarya</taxon>
        <taxon>Ascomycota</taxon>
        <taxon>Pezizomycotina</taxon>
        <taxon>Dothideomycetes</taxon>
        <taxon>Pleosporomycetidae</taxon>
        <taxon>Pleosporales</taxon>
        <taxon>Pleosporineae</taxon>
        <taxon>Didymellaceae</taxon>
        <taxon>Boeremia</taxon>
    </lineage>
</organism>
<name>A0ACC2IT89_9PLEO</name>
<comment type="caution">
    <text evidence="1">The sequence shown here is derived from an EMBL/GenBank/DDBJ whole genome shotgun (WGS) entry which is preliminary data.</text>
</comment>
<dbReference type="Proteomes" id="UP001153331">
    <property type="component" value="Unassembled WGS sequence"/>
</dbReference>
<proteinExistence type="predicted"/>
<dbReference type="EMBL" id="JAPHNI010000022">
    <property type="protein sequence ID" value="KAJ8118337.1"/>
    <property type="molecule type" value="Genomic_DNA"/>
</dbReference>
<evidence type="ECO:0000313" key="2">
    <source>
        <dbReference type="Proteomes" id="UP001153331"/>
    </source>
</evidence>
<keyword evidence="2" id="KW-1185">Reference proteome</keyword>
<gene>
    <name evidence="1" type="ORF">OPT61_g651</name>
</gene>
<sequence length="85" mass="9290">MWASDHSSDRGASPNMDTSREDDRARKASVTCALTVPCVREARSAYAPKRSRAWPLIPAASPLHVARRSWGFVVGASQEVIHPGF</sequence>
<reference evidence="1" key="1">
    <citation type="submission" date="2022-11" db="EMBL/GenBank/DDBJ databases">
        <title>Genome Sequence of Boeremia exigua.</title>
        <authorList>
            <person name="Buettner E."/>
        </authorList>
    </citation>
    <scope>NUCLEOTIDE SEQUENCE</scope>
    <source>
        <strain evidence="1">CU02</strain>
    </source>
</reference>
<accession>A0ACC2IT89</accession>
<protein>
    <submittedName>
        <fullName evidence="1">Uncharacterized protein</fullName>
    </submittedName>
</protein>
<evidence type="ECO:0000313" key="1">
    <source>
        <dbReference type="EMBL" id="KAJ8118337.1"/>
    </source>
</evidence>